<dbReference type="PROSITE" id="PS50011">
    <property type="entry name" value="PROTEIN_KINASE_DOM"/>
    <property type="match status" value="1"/>
</dbReference>
<dbReference type="CDD" id="cd14014">
    <property type="entry name" value="STKc_PknB_like"/>
    <property type="match status" value="1"/>
</dbReference>
<dbReference type="SMART" id="SM00220">
    <property type="entry name" value="S_TKc"/>
    <property type="match status" value="1"/>
</dbReference>
<name>A0A8J3I610_9CHLR</name>
<feature type="binding site" evidence="5">
    <location>
        <position position="42"/>
    </location>
    <ligand>
        <name>ATP</name>
        <dbReference type="ChEBI" id="CHEBI:30616"/>
    </ligand>
</feature>
<dbReference type="Gene3D" id="1.25.40.10">
    <property type="entry name" value="Tetratricopeptide repeat domain"/>
    <property type="match status" value="1"/>
</dbReference>
<dbReference type="Gene3D" id="3.30.200.20">
    <property type="entry name" value="Phosphorylase Kinase, domain 1"/>
    <property type="match status" value="1"/>
</dbReference>
<dbReference type="InterPro" id="IPR017441">
    <property type="entry name" value="Protein_kinase_ATP_BS"/>
</dbReference>
<dbReference type="SMART" id="SM00028">
    <property type="entry name" value="TPR"/>
    <property type="match status" value="3"/>
</dbReference>
<dbReference type="SUPFAM" id="SSF48452">
    <property type="entry name" value="TPR-like"/>
    <property type="match status" value="2"/>
</dbReference>
<dbReference type="PANTHER" id="PTHR43289">
    <property type="entry name" value="MITOGEN-ACTIVATED PROTEIN KINASE KINASE KINASE 20-RELATED"/>
    <property type="match status" value="1"/>
</dbReference>
<dbReference type="RefSeq" id="WP_220198423.1">
    <property type="nucleotide sequence ID" value="NZ_BNJF01000005.1"/>
</dbReference>
<dbReference type="InterPro" id="IPR011009">
    <property type="entry name" value="Kinase-like_dom_sf"/>
</dbReference>
<dbReference type="InterPro" id="IPR008271">
    <property type="entry name" value="Ser/Thr_kinase_AS"/>
</dbReference>
<evidence type="ECO:0000256" key="5">
    <source>
        <dbReference type="PROSITE-ProRule" id="PRU10141"/>
    </source>
</evidence>
<dbReference type="GO" id="GO:0005524">
    <property type="term" value="F:ATP binding"/>
    <property type="evidence" value="ECO:0007669"/>
    <property type="project" value="UniProtKB-UniRule"/>
</dbReference>
<keyword evidence="4 5" id="KW-0067">ATP-binding</keyword>
<evidence type="ECO:0000256" key="4">
    <source>
        <dbReference type="ARBA" id="ARBA00022840"/>
    </source>
</evidence>
<comment type="caution">
    <text evidence="8">The sequence shown here is derived from an EMBL/GenBank/DDBJ whole genome shotgun (WGS) entry which is preliminary data.</text>
</comment>
<keyword evidence="6" id="KW-0812">Transmembrane</keyword>
<dbReference type="PANTHER" id="PTHR43289:SF34">
    <property type="entry name" value="SERINE_THREONINE-PROTEIN KINASE YBDM-RELATED"/>
    <property type="match status" value="1"/>
</dbReference>
<feature type="transmembrane region" description="Helical" evidence="6">
    <location>
        <begin position="869"/>
        <end position="890"/>
    </location>
</feature>
<evidence type="ECO:0000313" key="8">
    <source>
        <dbReference type="EMBL" id="GHO49281.1"/>
    </source>
</evidence>
<keyword evidence="6" id="KW-1133">Transmembrane helix</keyword>
<sequence length="920" mass="103353">MINPGGQQQLGNYHIIRRLGTGGFADVYLGEHVHLGRLAAIKVLRSRDSHHGFLTEAKRVAALRHPHIISILDFGLEDEFPYLVMDYAPQGTLRERHPRGQTVPLPTIVNYVRDIASGLQYAHQQKIIHRDVKPENILLGANGETLLGDFGIAIIAHRMETMTPQTAQGTYTYMAPEQAQGHATPESDQYSLAVVVYEWLCGYPPFFGGSIVDIAVGHAKEPPPSLSQRQLGIPSSIEHIVFKALAKTPQERYSSVQEFSDALEETLKTYKQPTEVVPPPATPRVVPAPPTPVVNPPAHTPVMPSPAPVIHTTGEQSKRLQDYFSQPAEIIQLALIAEKKADWQKQQNNSGNTGQGSTLDADTWYHSGLMARAQGDMYGAILCWQQGLKIDATYNNGVLIKLIREELRQLQPSHLKLLAGRVEQAKLSSKLDEEIRLLEDMQTLAPQDQSTSEQLFRARQDKEYNWMYEKARKFLASGDVVLAIEQVSVLQSLAPDFRGLTEIREQLMLSIGRSADAALANRDLVLSKQQIIHMRRVLPQDERLRRLEKRWSQAIFHNADQAIMGNEPISALTLIESLREITPNYPNIGTLRQRAYNRACEVTRRSIKENDFADARNRLNEIAQHFAAPEQAQYDHAVIAAQQAAYNNQIASKGGSTARNQATPNEVQLMTYSQLKDWLPQMERQHIASEQKKLFLQGEQAQNAGKFAEARNIFEQLRQQKPTLPSDPRQFIMDDQFYAAVDKHIKDLTTRQARAAEKARDWQQAHAYWQQAIDQDKNNRVARNALTIVEQNQRYTPVYQQAKQLVAQKQFEQARPLLKDVWSNARQFGDPDHLASETEMYSPLSRKSGTTIVTVIALTGALTGLFTHLFWLGLVLALIIASICCVIMLINHRGQPRTIVILALLGCFLAALLMLPIIGS</sequence>
<evidence type="ECO:0000256" key="2">
    <source>
        <dbReference type="ARBA" id="ARBA00022741"/>
    </source>
</evidence>
<dbReference type="GO" id="GO:0004674">
    <property type="term" value="F:protein serine/threonine kinase activity"/>
    <property type="evidence" value="ECO:0007669"/>
    <property type="project" value="TreeGrafter"/>
</dbReference>
<dbReference type="Proteomes" id="UP000612362">
    <property type="component" value="Unassembled WGS sequence"/>
</dbReference>
<dbReference type="Gene3D" id="1.10.510.10">
    <property type="entry name" value="Transferase(Phosphotransferase) domain 1"/>
    <property type="match status" value="1"/>
</dbReference>
<dbReference type="InterPro" id="IPR011990">
    <property type="entry name" value="TPR-like_helical_dom_sf"/>
</dbReference>
<feature type="domain" description="Protein kinase" evidence="7">
    <location>
        <begin position="13"/>
        <end position="267"/>
    </location>
</feature>
<dbReference type="InterPro" id="IPR000719">
    <property type="entry name" value="Prot_kinase_dom"/>
</dbReference>
<evidence type="ECO:0000256" key="3">
    <source>
        <dbReference type="ARBA" id="ARBA00022777"/>
    </source>
</evidence>
<evidence type="ECO:0000256" key="6">
    <source>
        <dbReference type="SAM" id="Phobius"/>
    </source>
</evidence>
<reference evidence="8" key="1">
    <citation type="submission" date="2020-10" db="EMBL/GenBank/DDBJ databases">
        <title>Taxonomic study of unclassified bacteria belonging to the class Ktedonobacteria.</title>
        <authorList>
            <person name="Yabe S."/>
            <person name="Wang C.M."/>
            <person name="Zheng Y."/>
            <person name="Sakai Y."/>
            <person name="Cavaletti L."/>
            <person name="Monciardini P."/>
            <person name="Donadio S."/>
        </authorList>
    </citation>
    <scope>NUCLEOTIDE SEQUENCE</scope>
    <source>
        <strain evidence="8">SOSP1-1</strain>
    </source>
</reference>
<organism evidence="8 9">
    <name type="scientific">Ktedonospora formicarum</name>
    <dbReference type="NCBI Taxonomy" id="2778364"/>
    <lineage>
        <taxon>Bacteria</taxon>
        <taxon>Bacillati</taxon>
        <taxon>Chloroflexota</taxon>
        <taxon>Ktedonobacteria</taxon>
        <taxon>Ktedonobacterales</taxon>
        <taxon>Ktedonobacteraceae</taxon>
        <taxon>Ktedonospora</taxon>
    </lineage>
</organism>
<dbReference type="SUPFAM" id="SSF56112">
    <property type="entry name" value="Protein kinase-like (PK-like)"/>
    <property type="match status" value="1"/>
</dbReference>
<evidence type="ECO:0000256" key="1">
    <source>
        <dbReference type="ARBA" id="ARBA00022679"/>
    </source>
</evidence>
<dbReference type="PROSITE" id="PS00108">
    <property type="entry name" value="PROTEIN_KINASE_ST"/>
    <property type="match status" value="1"/>
</dbReference>
<gene>
    <name evidence="8" type="ORF">KSX_74440</name>
</gene>
<proteinExistence type="predicted"/>
<dbReference type="EMBL" id="BNJF01000005">
    <property type="protein sequence ID" value="GHO49281.1"/>
    <property type="molecule type" value="Genomic_DNA"/>
</dbReference>
<accession>A0A8J3I610</accession>
<keyword evidence="6" id="KW-0472">Membrane</keyword>
<protein>
    <recommendedName>
        <fullName evidence="7">Protein kinase domain-containing protein</fullName>
    </recommendedName>
</protein>
<feature type="transmembrane region" description="Helical" evidence="6">
    <location>
        <begin position="899"/>
        <end position="918"/>
    </location>
</feature>
<keyword evidence="9" id="KW-1185">Reference proteome</keyword>
<dbReference type="PROSITE" id="PS00107">
    <property type="entry name" value="PROTEIN_KINASE_ATP"/>
    <property type="match status" value="1"/>
</dbReference>
<keyword evidence="2 5" id="KW-0547">Nucleotide-binding</keyword>
<evidence type="ECO:0000313" key="9">
    <source>
        <dbReference type="Proteomes" id="UP000612362"/>
    </source>
</evidence>
<dbReference type="Pfam" id="PF00069">
    <property type="entry name" value="Pkinase"/>
    <property type="match status" value="1"/>
</dbReference>
<keyword evidence="3" id="KW-0418">Kinase</keyword>
<dbReference type="InterPro" id="IPR019734">
    <property type="entry name" value="TPR_rpt"/>
</dbReference>
<keyword evidence="1" id="KW-0808">Transferase</keyword>
<dbReference type="AlphaFoldDB" id="A0A8J3I610"/>
<evidence type="ECO:0000259" key="7">
    <source>
        <dbReference type="PROSITE" id="PS50011"/>
    </source>
</evidence>